<evidence type="ECO:0000313" key="3">
    <source>
        <dbReference type="EMBL" id="NHN57104.1"/>
    </source>
</evidence>
<gene>
    <name evidence="3" type="ORF">G9U51_15140</name>
</gene>
<dbReference type="SUPFAM" id="SSF52833">
    <property type="entry name" value="Thioredoxin-like"/>
    <property type="match status" value="1"/>
</dbReference>
<protein>
    <submittedName>
        <fullName evidence="3">DsbA family oxidoreductase</fullName>
    </submittedName>
</protein>
<dbReference type="RefSeq" id="WP_166198125.1">
    <property type="nucleotide sequence ID" value="NZ_JAAOIV010000012.1"/>
</dbReference>
<reference evidence="3" key="1">
    <citation type="submission" date="2020-03" db="EMBL/GenBank/DDBJ databases">
        <title>Draft sequencing of Calidifontibacter sp. DB0510.</title>
        <authorList>
            <person name="Kim D.-U."/>
        </authorList>
    </citation>
    <scope>NUCLEOTIDE SEQUENCE</scope>
    <source>
        <strain evidence="3">DB0510</strain>
    </source>
</reference>
<accession>A0A967B1J4</accession>
<name>A0A967B1J4_9MICO</name>
<feature type="compositionally biased region" description="Low complexity" evidence="1">
    <location>
        <begin position="1"/>
        <end position="18"/>
    </location>
</feature>
<dbReference type="GO" id="GO:0016491">
    <property type="term" value="F:oxidoreductase activity"/>
    <property type="evidence" value="ECO:0007669"/>
    <property type="project" value="InterPro"/>
</dbReference>
<dbReference type="PANTHER" id="PTHR13887:SF41">
    <property type="entry name" value="THIOREDOXIN SUPERFAMILY PROTEIN"/>
    <property type="match status" value="1"/>
</dbReference>
<dbReference type="EMBL" id="JAAOIV010000012">
    <property type="protein sequence ID" value="NHN57104.1"/>
    <property type="molecule type" value="Genomic_DNA"/>
</dbReference>
<dbReference type="Pfam" id="PF01323">
    <property type="entry name" value="DSBA"/>
    <property type="match status" value="1"/>
</dbReference>
<feature type="domain" description="DSBA-like thioredoxin" evidence="2">
    <location>
        <begin position="33"/>
        <end position="234"/>
    </location>
</feature>
<keyword evidence="4" id="KW-1185">Reference proteome</keyword>
<evidence type="ECO:0000313" key="4">
    <source>
        <dbReference type="Proteomes" id="UP000744769"/>
    </source>
</evidence>
<evidence type="ECO:0000256" key="1">
    <source>
        <dbReference type="SAM" id="MobiDB-lite"/>
    </source>
</evidence>
<sequence>MTATPSATSTASPPAAAPRNDRVGGSVHPLVKVDIWSDIACPWCYIGKRRFEAGLRAFAHANDVEIAWHSYQLDPTLPEHYDGTEVDYLSERKGMPRAAVERMTAHVTQQAAEVGLDYDFDNLVVANSLRAHRLLHLAARHGVADAVKEDLLSAHFERGVDIGDPDALVAIGAAHGLDADEAHAALDDPELAAEVEADFAKARAYGIQGVPFFVIDEKFGVSGAQPAEAFTSALEHAWADAHPLVMPVAEGAVCGPDGCDPA</sequence>
<dbReference type="InterPro" id="IPR036249">
    <property type="entry name" value="Thioredoxin-like_sf"/>
</dbReference>
<organism evidence="3 4">
    <name type="scientific">Metallococcus carri</name>
    <dbReference type="NCBI Taxonomy" id="1656884"/>
    <lineage>
        <taxon>Bacteria</taxon>
        <taxon>Bacillati</taxon>
        <taxon>Actinomycetota</taxon>
        <taxon>Actinomycetes</taxon>
        <taxon>Micrococcales</taxon>
        <taxon>Dermacoccaceae</taxon>
        <taxon>Metallococcus</taxon>
    </lineage>
</organism>
<comment type="caution">
    <text evidence="3">The sequence shown here is derived from an EMBL/GenBank/DDBJ whole genome shotgun (WGS) entry which is preliminary data.</text>
</comment>
<dbReference type="PANTHER" id="PTHR13887">
    <property type="entry name" value="GLUTATHIONE S-TRANSFERASE KAPPA"/>
    <property type="match status" value="1"/>
</dbReference>
<proteinExistence type="predicted"/>
<dbReference type="Gene3D" id="3.40.30.10">
    <property type="entry name" value="Glutaredoxin"/>
    <property type="match status" value="1"/>
</dbReference>
<feature type="region of interest" description="Disordered" evidence="1">
    <location>
        <begin position="1"/>
        <end position="23"/>
    </location>
</feature>
<dbReference type="Proteomes" id="UP000744769">
    <property type="component" value="Unassembled WGS sequence"/>
</dbReference>
<dbReference type="InterPro" id="IPR001853">
    <property type="entry name" value="DSBA-like_thioredoxin_dom"/>
</dbReference>
<evidence type="ECO:0000259" key="2">
    <source>
        <dbReference type="Pfam" id="PF01323"/>
    </source>
</evidence>
<dbReference type="CDD" id="cd03024">
    <property type="entry name" value="DsbA_FrnE"/>
    <property type="match status" value="1"/>
</dbReference>
<dbReference type="AlphaFoldDB" id="A0A967B1J4"/>